<dbReference type="Proteomes" id="UP000516280">
    <property type="component" value="Chromosome"/>
</dbReference>
<name>A0A7L4WCI9_9LACT</name>
<proteinExistence type="predicted"/>
<feature type="transmembrane region" description="Helical" evidence="1">
    <location>
        <begin position="58"/>
        <end position="78"/>
    </location>
</feature>
<protein>
    <submittedName>
        <fullName evidence="2">Uncharacterized protein</fullName>
    </submittedName>
</protein>
<dbReference type="AlphaFoldDB" id="A0A7L4WCI9"/>
<sequence length="154" mass="18786">MEEKEHGNYTDKLKDIYQSIISHLEPAYRKQYNIRRFLSCFLLFWVMKLSDSNFHEHYWLNGQTLLIVIWVGLAWIFWHYTFWRYQGGVIDTLSRNMIYFGSLWSLIWKIVVQNLVIMIWIAFISPISGIKTWRKAVKHNKHLFIENQKNDIWN</sequence>
<dbReference type="KEGG" id="lpaa:BHS01_00625"/>
<keyword evidence="1" id="KW-0812">Transmembrane</keyword>
<evidence type="ECO:0000313" key="3">
    <source>
        <dbReference type="Proteomes" id="UP000516280"/>
    </source>
</evidence>
<accession>A0A7L4WCI9</accession>
<organism evidence="2 3">
    <name type="scientific">Pseudolactococcus paracarnosus</name>
    <dbReference type="NCBI Taxonomy" id="2749962"/>
    <lineage>
        <taxon>Bacteria</taxon>
        <taxon>Bacillati</taxon>
        <taxon>Bacillota</taxon>
        <taxon>Bacilli</taxon>
        <taxon>Lactobacillales</taxon>
        <taxon>Streptococcaceae</taxon>
        <taxon>Pseudolactococcus</taxon>
    </lineage>
</organism>
<gene>
    <name evidence="2" type="ORF">BHS01_00625</name>
</gene>
<keyword evidence="1" id="KW-0472">Membrane</keyword>
<keyword evidence="1" id="KW-1133">Transmembrane helix</keyword>
<evidence type="ECO:0000313" key="2">
    <source>
        <dbReference type="EMBL" id="QDJ27170.1"/>
    </source>
</evidence>
<dbReference type="EMBL" id="CP017195">
    <property type="protein sequence ID" value="QDJ27170.1"/>
    <property type="molecule type" value="Genomic_DNA"/>
</dbReference>
<evidence type="ECO:0000256" key="1">
    <source>
        <dbReference type="SAM" id="Phobius"/>
    </source>
</evidence>
<dbReference type="RefSeq" id="WP_109834003.1">
    <property type="nucleotide sequence ID" value="NZ_CP017195.1"/>
</dbReference>
<reference evidence="2 3" key="1">
    <citation type="submission" date="2016-09" db="EMBL/GenBank/DDBJ databases">
        <title>Lactic acid bacteria from MAP meat Genome sequencing and assembly.</title>
        <authorList>
            <person name="Behr J."/>
            <person name="Hilgarth M."/>
            <person name="Vogel R.F."/>
        </authorList>
    </citation>
    <scope>NUCLEOTIDE SEQUENCE [LARGE SCALE GENOMIC DNA]</scope>
    <source>
        <strain evidence="2 3">TMW21615</strain>
    </source>
</reference>
<feature type="transmembrane region" description="Helical" evidence="1">
    <location>
        <begin position="34"/>
        <end position="51"/>
    </location>
</feature>
<feature type="transmembrane region" description="Helical" evidence="1">
    <location>
        <begin position="98"/>
        <end position="124"/>
    </location>
</feature>